<dbReference type="EMBL" id="JBHSBU010000001">
    <property type="protein sequence ID" value="MFC4159857.1"/>
    <property type="molecule type" value="Genomic_DNA"/>
</dbReference>
<protein>
    <submittedName>
        <fullName evidence="1">Uncharacterized protein</fullName>
    </submittedName>
</protein>
<evidence type="ECO:0000313" key="2">
    <source>
        <dbReference type="Proteomes" id="UP001595791"/>
    </source>
</evidence>
<reference evidence="2" key="1">
    <citation type="journal article" date="2019" name="Int. J. Syst. Evol. Microbiol.">
        <title>The Global Catalogue of Microorganisms (GCM) 10K type strain sequencing project: providing services to taxonomists for standard genome sequencing and annotation.</title>
        <authorList>
            <consortium name="The Broad Institute Genomics Platform"/>
            <consortium name="The Broad Institute Genome Sequencing Center for Infectious Disease"/>
            <person name="Wu L."/>
            <person name="Ma J."/>
        </authorList>
    </citation>
    <scope>NUCLEOTIDE SEQUENCE [LARGE SCALE GENOMIC DNA]</scope>
    <source>
        <strain evidence="2">LMG 29894</strain>
    </source>
</reference>
<sequence>MNLRELEALGEPDLLIAGLRVWIHGSQFPNAVDYWDGNWLRVTAYCGRVLNFV</sequence>
<name>A0ABV8MNV2_9NEIS</name>
<accession>A0ABV8MNV2</accession>
<gene>
    <name evidence="1" type="ORF">ACFOW7_10925</name>
</gene>
<evidence type="ECO:0000313" key="1">
    <source>
        <dbReference type="EMBL" id="MFC4159857.1"/>
    </source>
</evidence>
<organism evidence="1 2">
    <name type="scientific">Chitinimonas lacunae</name>
    <dbReference type="NCBI Taxonomy" id="1963018"/>
    <lineage>
        <taxon>Bacteria</taxon>
        <taxon>Pseudomonadati</taxon>
        <taxon>Pseudomonadota</taxon>
        <taxon>Betaproteobacteria</taxon>
        <taxon>Neisseriales</taxon>
        <taxon>Chitinibacteraceae</taxon>
        <taxon>Chitinimonas</taxon>
    </lineage>
</organism>
<dbReference type="RefSeq" id="WP_378164063.1">
    <property type="nucleotide sequence ID" value="NZ_JBHSBU010000001.1"/>
</dbReference>
<dbReference type="Proteomes" id="UP001595791">
    <property type="component" value="Unassembled WGS sequence"/>
</dbReference>
<proteinExistence type="predicted"/>
<comment type="caution">
    <text evidence="1">The sequence shown here is derived from an EMBL/GenBank/DDBJ whole genome shotgun (WGS) entry which is preliminary data.</text>
</comment>
<keyword evidence="2" id="KW-1185">Reference proteome</keyword>